<evidence type="ECO:0000256" key="1">
    <source>
        <dbReference type="SAM" id="MobiDB-lite"/>
    </source>
</evidence>
<name>A0A8A1LB45_AJEC8</name>
<sequence length="136" mass="15101">MPFFFCGFVFFTQKLISRSVGYPTGKFVNFENQRVFQGLTMSSRTTLSHPSRLEKRTPSGYCPFTALLHPYLPQSVVGILQKKKKKKGGEPVRVSQIPPPRAPAARLGPDSMCKDWPCIIIIDARSDVIAGGLGTR</sequence>
<dbReference type="Proteomes" id="UP000663419">
    <property type="component" value="Chromosome 2"/>
</dbReference>
<gene>
    <name evidence="2" type="ORF">I7I53_06085</name>
</gene>
<evidence type="ECO:0000313" key="3">
    <source>
        <dbReference type="Proteomes" id="UP000663419"/>
    </source>
</evidence>
<dbReference type="AlphaFoldDB" id="A0A8A1LB45"/>
<proteinExistence type="predicted"/>
<dbReference type="EMBL" id="CP069103">
    <property type="protein sequence ID" value="QSS50901.1"/>
    <property type="molecule type" value="Genomic_DNA"/>
</dbReference>
<dbReference type="VEuPathDB" id="FungiDB:I7I53_06085"/>
<reference evidence="2" key="1">
    <citation type="submission" date="2021-01" db="EMBL/GenBank/DDBJ databases">
        <title>Chromosome-level genome assembly of a human fungal pathogen reveals clustering of transcriptionally co-regulated genes.</title>
        <authorList>
            <person name="Voorhies M."/>
            <person name="Cohen S."/>
            <person name="Shea T.P."/>
            <person name="Petrus S."/>
            <person name="Munoz J.F."/>
            <person name="Poplawski S."/>
            <person name="Goldman W.E."/>
            <person name="Michael T."/>
            <person name="Cuomo C.A."/>
            <person name="Sil A."/>
            <person name="Beyhan S."/>
        </authorList>
    </citation>
    <scope>NUCLEOTIDE SEQUENCE</scope>
    <source>
        <strain evidence="2">H88</strain>
    </source>
</reference>
<evidence type="ECO:0000313" key="2">
    <source>
        <dbReference type="EMBL" id="QSS50901.1"/>
    </source>
</evidence>
<accession>A0A8A1LB45</accession>
<organism evidence="2 3">
    <name type="scientific">Ajellomyces capsulatus (strain H88)</name>
    <name type="common">Darling's disease fungus</name>
    <name type="synonym">Histoplasma capsulatum</name>
    <dbReference type="NCBI Taxonomy" id="544711"/>
    <lineage>
        <taxon>Eukaryota</taxon>
        <taxon>Fungi</taxon>
        <taxon>Dikarya</taxon>
        <taxon>Ascomycota</taxon>
        <taxon>Pezizomycotina</taxon>
        <taxon>Eurotiomycetes</taxon>
        <taxon>Eurotiomycetidae</taxon>
        <taxon>Onygenales</taxon>
        <taxon>Ajellomycetaceae</taxon>
        <taxon>Histoplasma</taxon>
    </lineage>
</organism>
<feature type="region of interest" description="Disordered" evidence="1">
    <location>
        <begin position="84"/>
        <end position="108"/>
    </location>
</feature>
<protein>
    <submittedName>
        <fullName evidence="2">Uncharacterized protein</fullName>
    </submittedName>
</protein>